<dbReference type="EMBL" id="CYKH01001019">
    <property type="protein sequence ID" value="CUG78264.1"/>
    <property type="molecule type" value="Genomic_DNA"/>
</dbReference>
<gene>
    <name evidence="2" type="ORF">BSAL_85680</name>
</gene>
<keyword evidence="3" id="KW-1185">Reference proteome</keyword>
<dbReference type="Proteomes" id="UP000051952">
    <property type="component" value="Unassembled WGS sequence"/>
</dbReference>
<evidence type="ECO:0000313" key="2">
    <source>
        <dbReference type="EMBL" id="CUG78264.1"/>
    </source>
</evidence>
<dbReference type="VEuPathDB" id="TriTrypDB:BSAL_85680"/>
<evidence type="ECO:0000256" key="1">
    <source>
        <dbReference type="SAM" id="MobiDB-lite"/>
    </source>
</evidence>
<name>A0A0S4J7C4_BODSA</name>
<feature type="non-terminal residue" evidence="2">
    <location>
        <position position="1"/>
    </location>
</feature>
<proteinExistence type="predicted"/>
<feature type="region of interest" description="Disordered" evidence="1">
    <location>
        <begin position="1"/>
        <end position="42"/>
    </location>
</feature>
<protein>
    <submittedName>
        <fullName evidence="2">Uncharacterized protein</fullName>
    </submittedName>
</protein>
<feature type="compositionally biased region" description="Polar residues" evidence="1">
    <location>
        <begin position="8"/>
        <end position="22"/>
    </location>
</feature>
<sequence>SKILSELAHQTASLGSRENSSYRVGDSRKPARYHSVPSGSQSTRYLPAMPTLDVFHKWTATNCVSTASETDTNAKDAKEFVMCAYELGPTLQCYAKRTLPKDAVTQQNGGSLNHFAPWARWNSSRLPTPPTPPPRAASLLGGAPAVLPAGPSGAPYLHTSDTMRRERARDAMQYAFVPFASAGNV</sequence>
<organism evidence="2 3">
    <name type="scientific">Bodo saltans</name>
    <name type="common">Flagellated protozoan</name>
    <dbReference type="NCBI Taxonomy" id="75058"/>
    <lineage>
        <taxon>Eukaryota</taxon>
        <taxon>Discoba</taxon>
        <taxon>Euglenozoa</taxon>
        <taxon>Kinetoplastea</taxon>
        <taxon>Metakinetoplastina</taxon>
        <taxon>Eubodonida</taxon>
        <taxon>Bodonidae</taxon>
        <taxon>Bodo</taxon>
    </lineage>
</organism>
<dbReference type="AlphaFoldDB" id="A0A0S4J7C4"/>
<accession>A0A0S4J7C4</accession>
<reference evidence="3" key="1">
    <citation type="submission" date="2015-09" db="EMBL/GenBank/DDBJ databases">
        <authorList>
            <consortium name="Pathogen Informatics"/>
        </authorList>
    </citation>
    <scope>NUCLEOTIDE SEQUENCE [LARGE SCALE GENOMIC DNA]</scope>
    <source>
        <strain evidence="3">Lake Konstanz</strain>
    </source>
</reference>
<evidence type="ECO:0000313" key="3">
    <source>
        <dbReference type="Proteomes" id="UP000051952"/>
    </source>
</evidence>